<organism evidence="1 2">
    <name type="scientific">Marinobacterium aestuarii</name>
    <dbReference type="NCBI Taxonomy" id="1821621"/>
    <lineage>
        <taxon>Bacteria</taxon>
        <taxon>Pseudomonadati</taxon>
        <taxon>Pseudomonadota</taxon>
        <taxon>Gammaproteobacteria</taxon>
        <taxon>Oceanospirillales</taxon>
        <taxon>Oceanospirillaceae</taxon>
        <taxon>Marinobacterium</taxon>
    </lineage>
</organism>
<keyword evidence="2" id="KW-1185">Reference proteome</keyword>
<name>A0A1A9F0Z7_9GAMM</name>
<protein>
    <submittedName>
        <fullName evidence="1">Dodecin flavoprotein</fullName>
    </submittedName>
</protein>
<dbReference type="Gene3D" id="3.30.1660.10">
    <property type="entry name" value="Flavin-binding protein dodecin"/>
    <property type="match status" value="1"/>
</dbReference>
<evidence type="ECO:0000313" key="1">
    <source>
        <dbReference type="EMBL" id="ANG63670.1"/>
    </source>
</evidence>
<dbReference type="InterPro" id="IPR025543">
    <property type="entry name" value="Dodecin-like"/>
</dbReference>
<dbReference type="PANTHER" id="PTHR39324">
    <property type="entry name" value="CALCIUM DODECIN"/>
    <property type="match status" value="1"/>
</dbReference>
<dbReference type="STRING" id="1821621.A8C75_15075"/>
<gene>
    <name evidence="1" type="ORF">A8C75_15075</name>
</gene>
<dbReference type="InterPro" id="IPR036694">
    <property type="entry name" value="Dodecin-like_sf"/>
</dbReference>
<dbReference type="KEGG" id="mars:A8C75_15075"/>
<evidence type="ECO:0000313" key="2">
    <source>
        <dbReference type="Proteomes" id="UP000078070"/>
    </source>
</evidence>
<dbReference type="Proteomes" id="UP000078070">
    <property type="component" value="Chromosome"/>
</dbReference>
<reference evidence="1 2" key="2">
    <citation type="journal article" date="2018" name="Int. J. Syst. Evol. Microbiol.">
        <title>Marinobacterium aestuarii sp. nov., a benzene-degrading marine bacterium isolated from estuary sediment.</title>
        <authorList>
            <person name="Bae S.S."/>
            <person name="Jung J."/>
            <person name="Chung D."/>
            <person name="Baek K."/>
        </authorList>
    </citation>
    <scope>NUCLEOTIDE SEQUENCE [LARGE SCALE GENOMIC DNA]</scope>
    <source>
        <strain evidence="1 2">ST58-10</strain>
    </source>
</reference>
<dbReference type="OrthoDB" id="9805889at2"/>
<dbReference type="SUPFAM" id="SSF89807">
    <property type="entry name" value="Dodecin-like"/>
    <property type="match status" value="1"/>
</dbReference>
<dbReference type="Pfam" id="PF07311">
    <property type="entry name" value="Dodecin"/>
    <property type="match status" value="1"/>
</dbReference>
<dbReference type="InterPro" id="IPR009923">
    <property type="entry name" value="Dodecin"/>
</dbReference>
<reference evidence="2" key="1">
    <citation type="submission" date="2016-05" db="EMBL/GenBank/DDBJ databases">
        <authorList>
            <person name="Baek K."/>
            <person name="Yang S.-J."/>
        </authorList>
    </citation>
    <scope>NUCLEOTIDE SEQUENCE [LARGE SCALE GENOMIC DNA]</scope>
    <source>
        <strain evidence="2">ST58-10</strain>
    </source>
</reference>
<proteinExistence type="predicted"/>
<dbReference type="AlphaFoldDB" id="A0A1A9F0Z7"/>
<dbReference type="RefSeq" id="WP_067384126.1">
    <property type="nucleotide sequence ID" value="NZ_CP015839.1"/>
</dbReference>
<sequence>MSEHVYKLIEVAGSSTVGYDDAIQKAVTKAAASLENLDWFEVKEMRGHIQDGKVAHYQVVVKIGFRLD</sequence>
<dbReference type="PANTHER" id="PTHR39324:SF1">
    <property type="entry name" value="CALCIUM DODECIN"/>
    <property type="match status" value="1"/>
</dbReference>
<accession>A0A1A9F0Z7</accession>
<dbReference type="NCBIfam" id="NF043052">
    <property type="entry name" value="DodecBact"/>
    <property type="match status" value="1"/>
</dbReference>
<dbReference type="EMBL" id="CP015839">
    <property type="protein sequence ID" value="ANG63670.1"/>
    <property type="molecule type" value="Genomic_DNA"/>
</dbReference>
<dbReference type="InterPro" id="IPR050049">
    <property type="entry name" value="Dodecin_bact"/>
</dbReference>